<evidence type="ECO:0000256" key="8">
    <source>
        <dbReference type="ARBA" id="ARBA00022723"/>
    </source>
</evidence>
<comment type="subcellular location">
    <subcellularLocation>
        <location evidence="1">Cell membrane</location>
        <topology evidence="1">Multi-pass membrane protein</topology>
    </subcellularLocation>
</comment>
<comment type="pathway">
    <text evidence="2 14">Porphyrin-containing compound metabolism; protoporphyrin-IX biosynthesis; protoporphyrin-IX from protoporphyrinogen-IX: step 1/1.</text>
</comment>
<evidence type="ECO:0000256" key="5">
    <source>
        <dbReference type="ARBA" id="ARBA00022475"/>
    </source>
</evidence>
<keyword evidence="11 14" id="KW-0408">Iron</keyword>
<evidence type="ECO:0000256" key="3">
    <source>
        <dbReference type="ARBA" id="ARBA00006501"/>
    </source>
</evidence>
<keyword evidence="12 14" id="KW-0472">Membrane</keyword>
<evidence type="ECO:0000256" key="1">
    <source>
        <dbReference type="ARBA" id="ARBA00004651"/>
    </source>
</evidence>
<evidence type="ECO:0000256" key="4">
    <source>
        <dbReference type="ARBA" id="ARBA00017504"/>
    </source>
</evidence>
<keyword evidence="10" id="KW-0560">Oxidoreductase</keyword>
<keyword evidence="9 15" id="KW-1133">Transmembrane helix</keyword>
<evidence type="ECO:0000256" key="12">
    <source>
        <dbReference type="ARBA" id="ARBA00023136"/>
    </source>
</evidence>
<dbReference type="PANTHER" id="PTHR40255:SF1">
    <property type="entry name" value="PROTOPORPHYRINOGEN IX OXIDASE"/>
    <property type="match status" value="1"/>
</dbReference>
<dbReference type="EC" id="1.3.99.-" evidence="14"/>
<evidence type="ECO:0000256" key="7">
    <source>
        <dbReference type="ARBA" id="ARBA00022692"/>
    </source>
</evidence>
<evidence type="ECO:0000256" key="13">
    <source>
        <dbReference type="ARBA" id="ARBA00048390"/>
    </source>
</evidence>
<organism evidence="16 17">
    <name type="scientific">Herbaspirillum hiltneri N3</name>
    <dbReference type="NCBI Taxonomy" id="1262470"/>
    <lineage>
        <taxon>Bacteria</taxon>
        <taxon>Pseudomonadati</taxon>
        <taxon>Pseudomonadota</taxon>
        <taxon>Betaproteobacteria</taxon>
        <taxon>Burkholderiales</taxon>
        <taxon>Oxalobacteraceae</taxon>
        <taxon>Herbaspirillum</taxon>
    </lineage>
</organism>
<evidence type="ECO:0000256" key="14">
    <source>
        <dbReference type="PIRNR" id="PIRNR004638"/>
    </source>
</evidence>
<evidence type="ECO:0000313" key="17">
    <source>
        <dbReference type="Proteomes" id="UP000063429"/>
    </source>
</evidence>
<evidence type="ECO:0000256" key="15">
    <source>
        <dbReference type="SAM" id="Phobius"/>
    </source>
</evidence>
<feature type="transmembrane region" description="Helical" evidence="15">
    <location>
        <begin position="6"/>
        <end position="28"/>
    </location>
</feature>
<evidence type="ECO:0000256" key="9">
    <source>
        <dbReference type="ARBA" id="ARBA00022989"/>
    </source>
</evidence>
<dbReference type="InterPro" id="IPR005265">
    <property type="entry name" value="HemJ-like"/>
</dbReference>
<comment type="function">
    <text evidence="14">Catalyzes the oxidation of protoporphyrinogen IX to protoporphyrin IX.</text>
</comment>
<comment type="cofactor">
    <cofactor evidence="14">
        <name>heme b</name>
        <dbReference type="ChEBI" id="CHEBI:60344"/>
    </cofactor>
    <text evidence="14">Binds 1 heme b (iron(II)-protoporphyrin IX) group per subunit.</text>
</comment>
<keyword evidence="5 14" id="KW-1003">Cell membrane</keyword>
<accession>A0ABM5V0T7</accession>
<evidence type="ECO:0000256" key="2">
    <source>
        <dbReference type="ARBA" id="ARBA00005073"/>
    </source>
</evidence>
<evidence type="ECO:0000256" key="10">
    <source>
        <dbReference type="ARBA" id="ARBA00023002"/>
    </source>
</evidence>
<dbReference type="Proteomes" id="UP000063429">
    <property type="component" value="Chromosome"/>
</dbReference>
<dbReference type="Pfam" id="PF03653">
    <property type="entry name" value="UPF0093"/>
    <property type="match status" value="1"/>
</dbReference>
<feature type="transmembrane region" description="Helical" evidence="15">
    <location>
        <begin position="56"/>
        <end position="74"/>
    </location>
</feature>
<comment type="similarity">
    <text evidence="3 14">Belongs to the HemJ family.</text>
</comment>
<name>A0ABM5V0T7_9BURK</name>
<keyword evidence="8 14" id="KW-0479">Metal-binding</keyword>
<dbReference type="EMBL" id="CP011409">
    <property type="protein sequence ID" value="AKZ63197.1"/>
    <property type="molecule type" value="Genomic_DNA"/>
</dbReference>
<keyword evidence="7 15" id="KW-0812">Transmembrane</keyword>
<evidence type="ECO:0000313" key="16">
    <source>
        <dbReference type="EMBL" id="AKZ63197.1"/>
    </source>
</evidence>
<gene>
    <name evidence="16" type="ORF">F506_11420</name>
</gene>
<reference evidence="17" key="1">
    <citation type="journal article" date="2015" name="Genome Announc.">
        <title>Complete Genome Sequence of Herbaspirillum hiltneri N3 (DSM 17495), Isolated from Surface-Sterilized Wheat Roots.</title>
        <authorList>
            <person name="Guizelini D."/>
            <person name="Saizaki P.M."/>
            <person name="Coimbra N.A."/>
            <person name="Weiss V.A."/>
            <person name="Faoro H."/>
            <person name="Sfeir M.Z."/>
            <person name="Baura V.A."/>
            <person name="Monteiro R.A."/>
            <person name="Chubatsu L.S."/>
            <person name="Souza E.M."/>
            <person name="Cruz L.M."/>
            <person name="Pedrosa F.O."/>
            <person name="Raittz R.T."/>
            <person name="Marchaukoski J.N."/>
            <person name="Steffens M.B."/>
        </authorList>
    </citation>
    <scope>NUCLEOTIDE SEQUENCE [LARGE SCALE GENOMIC DNA]</scope>
    <source>
        <strain evidence="17">N3</strain>
    </source>
</reference>
<evidence type="ECO:0000256" key="11">
    <source>
        <dbReference type="ARBA" id="ARBA00023004"/>
    </source>
</evidence>
<evidence type="ECO:0000256" key="6">
    <source>
        <dbReference type="ARBA" id="ARBA00022617"/>
    </source>
</evidence>
<dbReference type="PIRSF" id="PIRSF004638">
    <property type="entry name" value="UCP004638"/>
    <property type="match status" value="1"/>
</dbReference>
<dbReference type="PANTHER" id="PTHR40255">
    <property type="entry name" value="UPF0093 MEMBRANE PROTEIN SLR1790"/>
    <property type="match status" value="1"/>
</dbReference>
<keyword evidence="6 14" id="KW-0349">Heme</keyword>
<feature type="transmembrane region" description="Helical" evidence="15">
    <location>
        <begin position="119"/>
        <end position="139"/>
    </location>
</feature>
<feature type="transmembrane region" description="Helical" evidence="15">
    <location>
        <begin position="80"/>
        <end position="99"/>
    </location>
</feature>
<keyword evidence="17" id="KW-1185">Reference proteome</keyword>
<comment type="catalytic activity">
    <reaction evidence="13 14">
        <text>protoporphyrinogen IX + 3 A = protoporphyrin IX + 3 AH2</text>
        <dbReference type="Rhea" id="RHEA:62000"/>
        <dbReference type="ChEBI" id="CHEBI:13193"/>
        <dbReference type="ChEBI" id="CHEBI:17499"/>
        <dbReference type="ChEBI" id="CHEBI:57306"/>
        <dbReference type="ChEBI" id="CHEBI:57307"/>
    </reaction>
</comment>
<protein>
    <recommendedName>
        <fullName evidence="4 14">Protoporphyrinogen IX oxidase</fullName>
        <ecNumber evidence="14">1.3.99.-</ecNumber>
    </recommendedName>
</protein>
<sequence>MMYLWIKAFHVASVVTWIGGMLIMALALQTLQKATLERSAAELRLLKAVRRWDQRVTSPAMGLAWVLGVALVYFGGWHAAGWLVVKLVFVLLLSALHGIQSGYVRRLADAPEQEASALLKNSGALTIAAVVIIALMVVAKPF</sequence>
<proteinExistence type="inferred from homology"/>